<keyword evidence="4" id="KW-0479">Metal-binding</keyword>
<feature type="binding site" evidence="4">
    <location>
        <position position="36"/>
    </location>
    <ligand>
        <name>Mg(2+)</name>
        <dbReference type="ChEBI" id="CHEBI:18420"/>
    </ligand>
</feature>
<dbReference type="InterPro" id="IPR006689">
    <property type="entry name" value="Small_GTPase_ARF/SAR"/>
</dbReference>
<name>A0A8W8M8D6_MAGGI</name>
<dbReference type="Proteomes" id="UP000005408">
    <property type="component" value="Unassembled WGS sequence"/>
</dbReference>
<dbReference type="Gene3D" id="3.40.50.300">
    <property type="entry name" value="P-loop containing nucleotide triphosphate hydrolases"/>
    <property type="match status" value="1"/>
</dbReference>
<dbReference type="OrthoDB" id="365445at2759"/>
<dbReference type="SMART" id="SM00177">
    <property type="entry name" value="ARF"/>
    <property type="match status" value="1"/>
</dbReference>
<dbReference type="Pfam" id="PF00025">
    <property type="entry name" value="Arf"/>
    <property type="match status" value="1"/>
</dbReference>
<evidence type="ECO:0000256" key="1">
    <source>
        <dbReference type="ARBA" id="ARBA00022741"/>
    </source>
</evidence>
<feature type="binding site" evidence="3">
    <location>
        <begin position="6"/>
        <end position="13"/>
    </location>
    <ligand>
        <name>GTP</name>
        <dbReference type="ChEBI" id="CHEBI:37565"/>
    </ligand>
</feature>
<dbReference type="PANTHER" id="PTHR46688">
    <property type="entry name" value="ADP-RIBOSYLATION FACTOR-LIKE PROTEIN 16"/>
    <property type="match status" value="1"/>
</dbReference>
<dbReference type="PANTHER" id="PTHR46688:SF1">
    <property type="entry name" value="ADP-RIBOSYLATION FACTOR-LIKE PROTEIN 16"/>
    <property type="match status" value="1"/>
</dbReference>
<feature type="binding site" evidence="4">
    <location>
        <position position="13"/>
    </location>
    <ligand>
        <name>Mg(2+)</name>
        <dbReference type="ChEBI" id="CHEBI:18420"/>
    </ligand>
</feature>
<dbReference type="GO" id="GO:0005525">
    <property type="term" value="F:GTP binding"/>
    <property type="evidence" value="ECO:0007669"/>
    <property type="project" value="UniProtKB-KW"/>
</dbReference>
<dbReference type="AlphaFoldDB" id="A0A8W8M8D6"/>
<evidence type="ECO:0000256" key="4">
    <source>
        <dbReference type="PIRSR" id="PIRSR606689-2"/>
    </source>
</evidence>
<evidence type="ECO:0000256" key="3">
    <source>
        <dbReference type="PIRSR" id="PIRSR606689-1"/>
    </source>
</evidence>
<evidence type="ECO:0000313" key="6">
    <source>
        <dbReference type="Proteomes" id="UP000005408"/>
    </source>
</evidence>
<feature type="binding site" evidence="3">
    <location>
        <begin position="113"/>
        <end position="116"/>
    </location>
    <ligand>
        <name>GTP</name>
        <dbReference type="ChEBI" id="CHEBI:37565"/>
    </ligand>
</feature>
<organism evidence="5 6">
    <name type="scientific">Magallana gigas</name>
    <name type="common">Pacific oyster</name>
    <name type="synonym">Crassostrea gigas</name>
    <dbReference type="NCBI Taxonomy" id="29159"/>
    <lineage>
        <taxon>Eukaryota</taxon>
        <taxon>Metazoa</taxon>
        <taxon>Spiralia</taxon>
        <taxon>Lophotrochozoa</taxon>
        <taxon>Mollusca</taxon>
        <taxon>Bivalvia</taxon>
        <taxon>Autobranchia</taxon>
        <taxon>Pteriomorphia</taxon>
        <taxon>Ostreida</taxon>
        <taxon>Ostreoidea</taxon>
        <taxon>Ostreidae</taxon>
        <taxon>Magallana</taxon>
    </lineage>
</organism>
<dbReference type="GO" id="GO:0003924">
    <property type="term" value="F:GTPase activity"/>
    <property type="evidence" value="ECO:0007669"/>
    <property type="project" value="InterPro"/>
</dbReference>
<sequence length="168" mass="19091">MYLLLGPTSSGKTLLSKKLKTYDDVEDENIPSTLPTIGTNLVNISLNKKQEITVRELGGSMSPIWPNYLKDCHFLIYVIDMSNRLQVSAACMLFLSILTNPSLKDCQVLVLLNKMDLTTTMSRHEFESLFRWDDILKHSPHQISVKEVSAVSRLGLSEVIEWLLQHSR</sequence>
<proteinExistence type="predicted"/>
<protein>
    <recommendedName>
        <fullName evidence="7">ADP-ribosylation factor-like protein 16</fullName>
    </recommendedName>
</protein>
<dbReference type="OMA" id="ETTFSMP"/>
<keyword evidence="4" id="KW-0460">Magnesium</keyword>
<reference evidence="5" key="1">
    <citation type="submission" date="2022-08" db="UniProtKB">
        <authorList>
            <consortium name="EnsemblMetazoa"/>
        </authorList>
    </citation>
    <scope>IDENTIFICATION</scope>
    <source>
        <strain evidence="5">05x7-T-G4-1.051#20</strain>
    </source>
</reference>
<keyword evidence="6" id="KW-1185">Reference proteome</keyword>
<keyword evidence="1 3" id="KW-0547">Nucleotide-binding</keyword>
<keyword evidence="2 3" id="KW-0342">GTP-binding</keyword>
<evidence type="ECO:0008006" key="7">
    <source>
        <dbReference type="Google" id="ProtNLM"/>
    </source>
</evidence>
<dbReference type="GO" id="GO:0046872">
    <property type="term" value="F:metal ion binding"/>
    <property type="evidence" value="ECO:0007669"/>
    <property type="project" value="UniProtKB-KW"/>
</dbReference>
<evidence type="ECO:0000313" key="5">
    <source>
        <dbReference type="EnsemblMetazoa" id="G3184.1:cds"/>
    </source>
</evidence>
<evidence type="ECO:0000256" key="2">
    <source>
        <dbReference type="ARBA" id="ARBA00023134"/>
    </source>
</evidence>
<accession>A0A8W8M8D6</accession>
<dbReference type="SUPFAM" id="SSF52540">
    <property type="entry name" value="P-loop containing nucleoside triphosphate hydrolases"/>
    <property type="match status" value="1"/>
</dbReference>
<dbReference type="EnsemblMetazoa" id="G3184.1">
    <property type="protein sequence ID" value="G3184.1:cds"/>
    <property type="gene ID" value="G3184"/>
</dbReference>
<dbReference type="PROSITE" id="PS51417">
    <property type="entry name" value="ARF"/>
    <property type="match status" value="1"/>
</dbReference>
<feature type="binding site" evidence="3">
    <location>
        <position position="59"/>
    </location>
    <ligand>
        <name>GTP</name>
        <dbReference type="ChEBI" id="CHEBI:37565"/>
    </ligand>
</feature>
<dbReference type="InterPro" id="IPR027417">
    <property type="entry name" value="P-loop_NTPase"/>
</dbReference>